<evidence type="ECO:0000313" key="1">
    <source>
        <dbReference type="EMBL" id="MBJ7542421.1"/>
    </source>
</evidence>
<dbReference type="Proteomes" id="UP000623250">
    <property type="component" value="Unassembled WGS sequence"/>
</dbReference>
<evidence type="ECO:0000313" key="2">
    <source>
        <dbReference type="Proteomes" id="UP000623250"/>
    </source>
</evidence>
<dbReference type="RefSeq" id="WP_013418347.1">
    <property type="nucleotide sequence ID" value="NZ_JAEMUK010000006.1"/>
</dbReference>
<keyword evidence="2" id="KW-1185">Reference proteome</keyword>
<reference evidence="1 2" key="1">
    <citation type="submission" date="2020-12" db="EMBL/GenBank/DDBJ databases">
        <title>Revised draft genomes of Rhodomicrobium vannielii ATCC 17100 and Rhodomicrobium udaipurense JA643.</title>
        <authorList>
            <person name="Conners E.M."/>
            <person name="Davenport E.J."/>
            <person name="Bose A."/>
        </authorList>
    </citation>
    <scope>NUCLEOTIDE SEQUENCE [LARGE SCALE GENOMIC DNA]</scope>
    <source>
        <strain evidence="1 2">JA643</strain>
    </source>
</reference>
<proteinExistence type="predicted"/>
<sequence length="82" mass="9155">MKKDQSKREPAVVRAWAEDADKKITIQIEDRDGEALAFIQLSPEKASEFSDCLAIYAAKLKMAAREKNTARLASMARPTLLC</sequence>
<gene>
    <name evidence="1" type="ORF">JDN41_02500</name>
</gene>
<dbReference type="AlphaFoldDB" id="A0A8I1GEW8"/>
<protein>
    <submittedName>
        <fullName evidence="1">Uncharacterized protein</fullName>
    </submittedName>
</protein>
<dbReference type="EMBL" id="JAEMUK010000006">
    <property type="protein sequence ID" value="MBJ7542421.1"/>
    <property type="molecule type" value="Genomic_DNA"/>
</dbReference>
<organism evidence="1 2">
    <name type="scientific">Rhodomicrobium udaipurense</name>
    <dbReference type="NCBI Taxonomy" id="1202716"/>
    <lineage>
        <taxon>Bacteria</taxon>
        <taxon>Pseudomonadati</taxon>
        <taxon>Pseudomonadota</taxon>
        <taxon>Alphaproteobacteria</taxon>
        <taxon>Hyphomicrobiales</taxon>
        <taxon>Hyphomicrobiaceae</taxon>
        <taxon>Rhodomicrobium</taxon>
    </lineage>
</organism>
<comment type="caution">
    <text evidence="1">The sequence shown here is derived from an EMBL/GenBank/DDBJ whole genome shotgun (WGS) entry which is preliminary data.</text>
</comment>
<name>A0A8I1GEW8_9HYPH</name>
<accession>A0A8I1GEW8</accession>